<feature type="compositionally biased region" description="Basic and acidic residues" evidence="8">
    <location>
        <begin position="1"/>
        <end position="26"/>
    </location>
</feature>
<evidence type="ECO:0000256" key="5">
    <source>
        <dbReference type="ARBA" id="ARBA00022801"/>
    </source>
</evidence>
<protein>
    <recommendedName>
        <fullName evidence="7">Trehalose 6-phosphate phosphatase</fullName>
        <ecNumber evidence="7">3.1.3.12</ecNumber>
    </recommendedName>
</protein>
<comment type="similarity">
    <text evidence="4 7">Belongs to the trehalose phosphatase family.</text>
</comment>
<dbReference type="GO" id="GO:0004805">
    <property type="term" value="F:trehalose-phosphatase activity"/>
    <property type="evidence" value="ECO:0007669"/>
    <property type="project" value="UniProtKB-EC"/>
</dbReference>
<comment type="cofactor">
    <cofactor evidence="2 7">
        <name>a divalent metal cation</name>
        <dbReference type="ChEBI" id="CHEBI:60240"/>
    </cofactor>
</comment>
<dbReference type="NCBIfam" id="TIGR00685">
    <property type="entry name" value="T6PP"/>
    <property type="match status" value="1"/>
</dbReference>
<evidence type="ECO:0000256" key="8">
    <source>
        <dbReference type="SAM" id="MobiDB-lite"/>
    </source>
</evidence>
<evidence type="ECO:0000256" key="2">
    <source>
        <dbReference type="ARBA" id="ARBA00001968"/>
    </source>
</evidence>
<dbReference type="Gene3D" id="3.30.70.1020">
    <property type="entry name" value="Trehalose-6-phosphate phosphatase related protein, domain 2"/>
    <property type="match status" value="1"/>
</dbReference>
<name>A0A0B2RFF2_GLYSO</name>
<evidence type="ECO:0000256" key="6">
    <source>
        <dbReference type="ARBA" id="ARBA00025274"/>
    </source>
</evidence>
<sequence length="215" mass="24410">MAAKKHDAGDTKKRKRPNTETHEDPKASNLIASKKHKLDSVAKDNKNKKTMRATLKGIARHFPTAIVTGRCRDKNNNNNKAVLFQSASQFLPMIDEVYEILLEKMKTVPGAKVENNKFCLSLHFRCVDKKSWAALVEKVRLVLNENPQLRLTQGRKVLEIRPTIKWDKGKAHEFLLESLGYKNLNDVFPIYIGDDRTDEDAFRVTNAATPSLLVS</sequence>
<dbReference type="SUPFAM" id="SSF56784">
    <property type="entry name" value="HAD-like"/>
    <property type="match status" value="1"/>
</dbReference>
<dbReference type="InterPro" id="IPR044651">
    <property type="entry name" value="OTSB-like"/>
</dbReference>
<dbReference type="FunFam" id="3.30.70.1020:FF:000004">
    <property type="entry name" value="Trehalose 6-phosphate phosphatase"/>
    <property type="match status" value="1"/>
</dbReference>
<evidence type="ECO:0000256" key="4">
    <source>
        <dbReference type="ARBA" id="ARBA00008770"/>
    </source>
</evidence>
<dbReference type="Gene3D" id="3.40.50.1000">
    <property type="entry name" value="HAD superfamily/HAD-like"/>
    <property type="match status" value="1"/>
</dbReference>
<dbReference type="Proteomes" id="UP000053555">
    <property type="component" value="Unassembled WGS sequence"/>
</dbReference>
<comment type="function">
    <text evidence="6">Removes the phosphate from trehalose 6-phosphate to produce free trehalose. Trehalose accumulation in plant may improve abiotic stress tolerance.</text>
</comment>
<accession>A0A0B2RFF2</accession>
<proteinExistence type="inferred from homology"/>
<dbReference type="InterPro" id="IPR036412">
    <property type="entry name" value="HAD-like_sf"/>
</dbReference>
<organism evidence="9">
    <name type="scientific">Glycine soja</name>
    <name type="common">Wild soybean</name>
    <dbReference type="NCBI Taxonomy" id="3848"/>
    <lineage>
        <taxon>Eukaryota</taxon>
        <taxon>Viridiplantae</taxon>
        <taxon>Streptophyta</taxon>
        <taxon>Embryophyta</taxon>
        <taxon>Tracheophyta</taxon>
        <taxon>Spermatophyta</taxon>
        <taxon>Magnoliopsida</taxon>
        <taxon>eudicotyledons</taxon>
        <taxon>Gunneridae</taxon>
        <taxon>Pentapetalae</taxon>
        <taxon>rosids</taxon>
        <taxon>fabids</taxon>
        <taxon>Fabales</taxon>
        <taxon>Fabaceae</taxon>
        <taxon>Papilionoideae</taxon>
        <taxon>50 kb inversion clade</taxon>
        <taxon>NPAAA clade</taxon>
        <taxon>indigoferoid/millettioid clade</taxon>
        <taxon>Phaseoleae</taxon>
        <taxon>Glycine</taxon>
        <taxon>Glycine subgen. Soja</taxon>
    </lineage>
</organism>
<dbReference type="EMBL" id="KN651536">
    <property type="protein sequence ID" value="KHN30628.1"/>
    <property type="molecule type" value="Genomic_DNA"/>
</dbReference>
<comment type="catalytic activity">
    <reaction evidence="1 7">
        <text>alpha,alpha-trehalose 6-phosphate + H2O = alpha,alpha-trehalose + phosphate</text>
        <dbReference type="Rhea" id="RHEA:23420"/>
        <dbReference type="ChEBI" id="CHEBI:15377"/>
        <dbReference type="ChEBI" id="CHEBI:16551"/>
        <dbReference type="ChEBI" id="CHEBI:43474"/>
        <dbReference type="ChEBI" id="CHEBI:58429"/>
        <dbReference type="EC" id="3.1.3.12"/>
    </reaction>
</comment>
<evidence type="ECO:0000256" key="3">
    <source>
        <dbReference type="ARBA" id="ARBA00005199"/>
    </source>
</evidence>
<dbReference type="Pfam" id="PF02358">
    <property type="entry name" value="Trehalose_PPase"/>
    <property type="match status" value="1"/>
</dbReference>
<dbReference type="AlphaFoldDB" id="A0A0B2RFF2"/>
<keyword evidence="5 7" id="KW-0378">Hydrolase</keyword>
<evidence type="ECO:0000256" key="1">
    <source>
        <dbReference type="ARBA" id="ARBA00000500"/>
    </source>
</evidence>
<dbReference type="GO" id="GO:0005992">
    <property type="term" value="P:trehalose biosynthetic process"/>
    <property type="evidence" value="ECO:0007669"/>
    <property type="project" value="UniProtKB-UniPathway"/>
</dbReference>
<evidence type="ECO:0000256" key="7">
    <source>
        <dbReference type="RuleBase" id="RU361117"/>
    </source>
</evidence>
<comment type="pathway">
    <text evidence="3 7">Glycan biosynthesis; trehalose biosynthesis.</text>
</comment>
<feature type="region of interest" description="Disordered" evidence="8">
    <location>
        <begin position="1"/>
        <end position="35"/>
    </location>
</feature>
<dbReference type="PANTHER" id="PTHR43768">
    <property type="entry name" value="TREHALOSE 6-PHOSPHATE PHOSPHATASE"/>
    <property type="match status" value="1"/>
</dbReference>
<reference evidence="9" key="1">
    <citation type="submission" date="2014-07" db="EMBL/GenBank/DDBJ databases">
        <title>Identification of a novel salt tolerance gene in wild soybean by whole-genome sequencing.</title>
        <authorList>
            <person name="Lam H.-M."/>
            <person name="Qi X."/>
            <person name="Li M.-W."/>
            <person name="Liu X."/>
            <person name="Xie M."/>
            <person name="Ni M."/>
            <person name="Xu X."/>
        </authorList>
    </citation>
    <scope>NUCLEOTIDE SEQUENCE [LARGE SCALE GENOMIC DNA]</scope>
    <source>
        <tissue evidence="9">Root</tissue>
    </source>
</reference>
<dbReference type="InterPro" id="IPR003337">
    <property type="entry name" value="Trehalose_PPase"/>
</dbReference>
<dbReference type="InterPro" id="IPR023214">
    <property type="entry name" value="HAD_sf"/>
</dbReference>
<gene>
    <name evidence="9" type="ORF">glysoja_043809</name>
</gene>
<dbReference type="PANTHER" id="PTHR43768:SF48">
    <property type="entry name" value="TREHALOSE 6-PHOSPHATE PHOSPHATASE"/>
    <property type="match status" value="1"/>
</dbReference>
<evidence type="ECO:0000313" key="9">
    <source>
        <dbReference type="EMBL" id="KHN30628.1"/>
    </source>
</evidence>
<dbReference type="UniPathway" id="UPA00299"/>
<dbReference type="EC" id="3.1.3.12" evidence="7"/>